<dbReference type="AlphaFoldDB" id="T0QX49"/>
<proteinExistence type="predicted"/>
<gene>
    <name evidence="2" type="ORF">SDRG_00539</name>
</gene>
<organism evidence="2 3">
    <name type="scientific">Saprolegnia diclina (strain VS20)</name>
    <dbReference type="NCBI Taxonomy" id="1156394"/>
    <lineage>
        <taxon>Eukaryota</taxon>
        <taxon>Sar</taxon>
        <taxon>Stramenopiles</taxon>
        <taxon>Oomycota</taxon>
        <taxon>Saprolegniomycetes</taxon>
        <taxon>Saprolegniales</taxon>
        <taxon>Saprolegniaceae</taxon>
        <taxon>Saprolegnia</taxon>
    </lineage>
</organism>
<dbReference type="GeneID" id="19941266"/>
<evidence type="ECO:0000313" key="2">
    <source>
        <dbReference type="EMBL" id="EQC42819.1"/>
    </source>
</evidence>
<dbReference type="EMBL" id="JH767132">
    <property type="protein sequence ID" value="EQC42819.1"/>
    <property type="molecule type" value="Genomic_DNA"/>
</dbReference>
<dbReference type="RefSeq" id="XP_008604242.1">
    <property type="nucleotide sequence ID" value="XM_008606020.1"/>
</dbReference>
<reference evidence="2 3" key="1">
    <citation type="submission" date="2012-04" db="EMBL/GenBank/DDBJ databases">
        <title>The Genome Sequence of Saprolegnia declina VS20.</title>
        <authorList>
            <consortium name="The Broad Institute Genome Sequencing Platform"/>
            <person name="Russ C."/>
            <person name="Nusbaum C."/>
            <person name="Tyler B."/>
            <person name="van West P."/>
            <person name="Dieguez-Uribeondo J."/>
            <person name="de Bruijn I."/>
            <person name="Tripathy S."/>
            <person name="Jiang R."/>
            <person name="Young S.K."/>
            <person name="Zeng Q."/>
            <person name="Gargeya S."/>
            <person name="Fitzgerald M."/>
            <person name="Haas B."/>
            <person name="Abouelleil A."/>
            <person name="Alvarado L."/>
            <person name="Arachchi H.M."/>
            <person name="Berlin A."/>
            <person name="Chapman S.B."/>
            <person name="Goldberg J."/>
            <person name="Griggs A."/>
            <person name="Gujja S."/>
            <person name="Hansen M."/>
            <person name="Howarth C."/>
            <person name="Imamovic A."/>
            <person name="Larimer J."/>
            <person name="McCowen C."/>
            <person name="Montmayeur A."/>
            <person name="Murphy C."/>
            <person name="Neiman D."/>
            <person name="Pearson M."/>
            <person name="Priest M."/>
            <person name="Roberts A."/>
            <person name="Saif S."/>
            <person name="Shea T."/>
            <person name="Sisk P."/>
            <person name="Sykes S."/>
            <person name="Wortman J."/>
            <person name="Nusbaum C."/>
            <person name="Birren B."/>
        </authorList>
    </citation>
    <scope>NUCLEOTIDE SEQUENCE [LARGE SCALE GENOMIC DNA]</scope>
    <source>
        <strain evidence="2 3">VS20</strain>
    </source>
</reference>
<dbReference type="VEuPathDB" id="FungiDB:SDRG_00539"/>
<dbReference type="InParanoid" id="T0QX49"/>
<evidence type="ECO:0000313" key="3">
    <source>
        <dbReference type="Proteomes" id="UP000030762"/>
    </source>
</evidence>
<keyword evidence="3" id="KW-1185">Reference proteome</keyword>
<dbReference type="Proteomes" id="UP000030762">
    <property type="component" value="Unassembled WGS sequence"/>
</dbReference>
<feature type="compositionally biased region" description="Basic and acidic residues" evidence="1">
    <location>
        <begin position="100"/>
        <end position="118"/>
    </location>
</feature>
<protein>
    <submittedName>
        <fullName evidence="2">Uncharacterized protein</fullName>
    </submittedName>
</protein>
<evidence type="ECO:0000256" key="1">
    <source>
        <dbReference type="SAM" id="MobiDB-lite"/>
    </source>
</evidence>
<sequence length="211" mass="23229">MATKSVTFATTASVRSYAVAFVDGVLPDEDIGIGFAGAMVADSRHVDIATSAKPRPRRLSFRSKCLLVYGTSSPPATETAYIAELQALADRSRGDRLVARALSDDPSPRRREPGKERWSPAQVRAQAKAAYAVQWASTIDEVESEPPCTMYIPPPSLFTNPFEIDFVARSVDAEPHKKRKRDDADGCRSLSFKCTKTASAEAPKAWWRLFF</sequence>
<name>T0QX49_SAPDV</name>
<dbReference type="OrthoDB" id="10332430at2759"/>
<accession>T0QX49</accession>
<feature type="region of interest" description="Disordered" evidence="1">
    <location>
        <begin position="100"/>
        <end position="121"/>
    </location>
</feature>
<dbReference type="OMA" id="KAWWRLF"/>